<dbReference type="AlphaFoldDB" id="A0A367X7Z6"/>
<evidence type="ECO:0000256" key="1">
    <source>
        <dbReference type="SAM" id="SignalP"/>
    </source>
</evidence>
<dbReference type="Proteomes" id="UP000252255">
    <property type="component" value="Unassembled WGS sequence"/>
</dbReference>
<protein>
    <submittedName>
        <fullName evidence="2">Uncharacterized protein</fullName>
    </submittedName>
</protein>
<feature type="signal peptide" evidence="1">
    <location>
        <begin position="1"/>
        <end position="28"/>
    </location>
</feature>
<keyword evidence="1" id="KW-0732">Signal</keyword>
<comment type="caution">
    <text evidence="2">The sequence shown here is derived from an EMBL/GenBank/DDBJ whole genome shotgun (WGS) entry which is preliminary data.</text>
</comment>
<sequence>MFEKLTSAATCSIGTFVLLTLLGGTAQADVDIYRGVDAKSNGNATLSPGQFSFNPTLSNFIQPQLAPVLKPCNYRFTVILDGEPDVGAHGPVAGLEGYTALFDNDPEGHWGIIQPEGVSADDAKAAVSAFAQQNRQNVVNGTQDNCR</sequence>
<evidence type="ECO:0000313" key="3">
    <source>
        <dbReference type="Proteomes" id="UP000252255"/>
    </source>
</evidence>
<evidence type="ECO:0000313" key="2">
    <source>
        <dbReference type="EMBL" id="RCK48812.1"/>
    </source>
</evidence>
<organism evidence="2 3">
    <name type="scientific">Thalassospira profundimaris</name>
    <dbReference type="NCBI Taxonomy" id="502049"/>
    <lineage>
        <taxon>Bacteria</taxon>
        <taxon>Pseudomonadati</taxon>
        <taxon>Pseudomonadota</taxon>
        <taxon>Alphaproteobacteria</taxon>
        <taxon>Rhodospirillales</taxon>
        <taxon>Thalassospiraceae</taxon>
        <taxon>Thalassospira</taxon>
    </lineage>
</organism>
<dbReference type="OrthoDB" id="8400044at2"/>
<gene>
    <name evidence="2" type="ORF">TH30_00285</name>
</gene>
<feature type="chain" id="PRO_5016761710" evidence="1">
    <location>
        <begin position="29"/>
        <end position="147"/>
    </location>
</feature>
<name>A0A367X7Z6_9PROT</name>
<dbReference type="EMBL" id="JPWI01000001">
    <property type="protein sequence ID" value="RCK48812.1"/>
    <property type="molecule type" value="Genomic_DNA"/>
</dbReference>
<dbReference type="RefSeq" id="WP_114096119.1">
    <property type="nucleotide sequence ID" value="NZ_JPWI01000001.1"/>
</dbReference>
<proteinExistence type="predicted"/>
<reference evidence="2 3" key="1">
    <citation type="submission" date="2014-07" db="EMBL/GenBank/DDBJ databases">
        <title>Draft genome sequence of Thalassospira profundimaris PR54-5.</title>
        <authorList>
            <person name="Lai Q."/>
            <person name="Shao Z."/>
        </authorList>
    </citation>
    <scope>NUCLEOTIDE SEQUENCE [LARGE SCALE GENOMIC DNA]</scope>
    <source>
        <strain evidence="2 3">PR54-5</strain>
    </source>
</reference>
<accession>A0A367X7Z6</accession>